<protein>
    <submittedName>
        <fullName evidence="1">Uncharacterized protein</fullName>
    </submittedName>
</protein>
<sequence>MLIKSTDFDNLFDNLSQYEPHVIASRAKKAARNLDPLALVAHSNVHSPHSQASPLYSHSPQPYYATHPSSVIDYEEDYQGEI</sequence>
<comment type="caution">
    <text evidence="1">The sequence shown here is derived from an EMBL/GenBank/DDBJ whole genome shotgun (WGS) entry which is preliminary data.</text>
</comment>
<gene>
    <name evidence="1" type="ORF">Tci_024795</name>
</gene>
<proteinExistence type="predicted"/>
<name>A0A6L2KW79_TANCI</name>
<dbReference type="AlphaFoldDB" id="A0A6L2KW79"/>
<accession>A0A6L2KW79</accession>
<reference evidence="1" key="1">
    <citation type="journal article" date="2019" name="Sci. Rep.">
        <title>Draft genome of Tanacetum cinerariifolium, the natural source of mosquito coil.</title>
        <authorList>
            <person name="Yamashiro T."/>
            <person name="Shiraishi A."/>
            <person name="Satake H."/>
            <person name="Nakayama K."/>
        </authorList>
    </citation>
    <scope>NUCLEOTIDE SEQUENCE</scope>
</reference>
<evidence type="ECO:0000313" key="1">
    <source>
        <dbReference type="EMBL" id="GEU52817.1"/>
    </source>
</evidence>
<dbReference type="EMBL" id="BKCJ010003075">
    <property type="protein sequence ID" value="GEU52817.1"/>
    <property type="molecule type" value="Genomic_DNA"/>
</dbReference>
<organism evidence="1">
    <name type="scientific">Tanacetum cinerariifolium</name>
    <name type="common">Dalmatian daisy</name>
    <name type="synonym">Chrysanthemum cinerariifolium</name>
    <dbReference type="NCBI Taxonomy" id="118510"/>
    <lineage>
        <taxon>Eukaryota</taxon>
        <taxon>Viridiplantae</taxon>
        <taxon>Streptophyta</taxon>
        <taxon>Embryophyta</taxon>
        <taxon>Tracheophyta</taxon>
        <taxon>Spermatophyta</taxon>
        <taxon>Magnoliopsida</taxon>
        <taxon>eudicotyledons</taxon>
        <taxon>Gunneridae</taxon>
        <taxon>Pentapetalae</taxon>
        <taxon>asterids</taxon>
        <taxon>campanulids</taxon>
        <taxon>Asterales</taxon>
        <taxon>Asteraceae</taxon>
        <taxon>Asteroideae</taxon>
        <taxon>Anthemideae</taxon>
        <taxon>Anthemidinae</taxon>
        <taxon>Tanacetum</taxon>
    </lineage>
</organism>